<sequence>MLSRSVTQCGVSKGSAAGSWKCRSCAWCVTRCDLCALCSLRCCCQVRLIGDSRLQLSFPYVAIEVGLCRWMSGIADVKITVC</sequence>
<reference evidence="1 3" key="1">
    <citation type="journal article" date="2008" name="Science">
        <title>The Physcomitrella genome reveals evolutionary insights into the conquest of land by plants.</title>
        <authorList>
            <person name="Rensing S."/>
            <person name="Lang D."/>
            <person name="Zimmer A."/>
            <person name="Terry A."/>
            <person name="Salamov A."/>
            <person name="Shapiro H."/>
            <person name="Nishiyama T."/>
            <person name="Perroud P.-F."/>
            <person name="Lindquist E."/>
            <person name="Kamisugi Y."/>
            <person name="Tanahashi T."/>
            <person name="Sakakibara K."/>
            <person name="Fujita T."/>
            <person name="Oishi K."/>
            <person name="Shin-I T."/>
            <person name="Kuroki Y."/>
            <person name="Toyoda A."/>
            <person name="Suzuki Y."/>
            <person name="Hashimoto A."/>
            <person name="Yamaguchi K."/>
            <person name="Sugano A."/>
            <person name="Kohara Y."/>
            <person name="Fujiyama A."/>
            <person name="Anterola A."/>
            <person name="Aoki S."/>
            <person name="Ashton N."/>
            <person name="Barbazuk W.B."/>
            <person name="Barker E."/>
            <person name="Bennetzen J."/>
            <person name="Bezanilla M."/>
            <person name="Blankenship R."/>
            <person name="Cho S.H."/>
            <person name="Dutcher S."/>
            <person name="Estelle M."/>
            <person name="Fawcett J.A."/>
            <person name="Gundlach H."/>
            <person name="Hanada K."/>
            <person name="Heyl A."/>
            <person name="Hicks K.A."/>
            <person name="Hugh J."/>
            <person name="Lohr M."/>
            <person name="Mayer K."/>
            <person name="Melkozernov A."/>
            <person name="Murata T."/>
            <person name="Nelson D."/>
            <person name="Pils B."/>
            <person name="Prigge M."/>
            <person name="Reiss B."/>
            <person name="Renner T."/>
            <person name="Rombauts S."/>
            <person name="Rushton P."/>
            <person name="Sanderfoot A."/>
            <person name="Schween G."/>
            <person name="Shiu S.-H."/>
            <person name="Stueber K."/>
            <person name="Theodoulou F.L."/>
            <person name="Tu H."/>
            <person name="Van de Peer Y."/>
            <person name="Verrier P.J."/>
            <person name="Waters E."/>
            <person name="Wood A."/>
            <person name="Yang L."/>
            <person name="Cove D."/>
            <person name="Cuming A."/>
            <person name="Hasebe M."/>
            <person name="Lucas S."/>
            <person name="Mishler D.B."/>
            <person name="Reski R."/>
            <person name="Grigoriev I."/>
            <person name="Quatrano R.S."/>
            <person name="Boore J.L."/>
        </authorList>
    </citation>
    <scope>NUCLEOTIDE SEQUENCE [LARGE SCALE GENOMIC DNA]</scope>
    <source>
        <strain evidence="2 3">cv. Gransden 2004</strain>
    </source>
</reference>
<dbReference type="EnsemblPlants" id="Pp3c10_4941V3.1">
    <property type="protein sequence ID" value="PAC:32899715.CDS.1"/>
    <property type="gene ID" value="Pp3c10_4941"/>
</dbReference>
<dbReference type="InParanoid" id="A0A2K1JXS2"/>
<name>A0A2K1JXS2_PHYPA</name>
<dbReference type="Gramene" id="Pp3c10_4941V3.1">
    <property type="protein sequence ID" value="PAC:32899715.CDS.1"/>
    <property type="gene ID" value="Pp3c10_4941"/>
</dbReference>
<protein>
    <submittedName>
        <fullName evidence="1 2">Uncharacterized protein</fullName>
    </submittedName>
</protein>
<accession>A0A2K1JXS2</accession>
<evidence type="ECO:0000313" key="3">
    <source>
        <dbReference type="Proteomes" id="UP000006727"/>
    </source>
</evidence>
<gene>
    <name evidence="1" type="ORF">PHYPA_013444</name>
</gene>
<dbReference type="EMBL" id="ABEU02000010">
    <property type="protein sequence ID" value="PNR46325.1"/>
    <property type="molecule type" value="Genomic_DNA"/>
</dbReference>
<proteinExistence type="predicted"/>
<dbReference type="AlphaFoldDB" id="A0A2K1JXS2"/>
<reference evidence="1 3" key="2">
    <citation type="journal article" date="2018" name="Plant J.">
        <title>The Physcomitrella patens chromosome-scale assembly reveals moss genome structure and evolution.</title>
        <authorList>
            <person name="Lang D."/>
            <person name="Ullrich K.K."/>
            <person name="Murat F."/>
            <person name="Fuchs J."/>
            <person name="Jenkins J."/>
            <person name="Haas F.B."/>
            <person name="Piednoel M."/>
            <person name="Gundlach H."/>
            <person name="Van Bel M."/>
            <person name="Meyberg R."/>
            <person name="Vives C."/>
            <person name="Morata J."/>
            <person name="Symeonidi A."/>
            <person name="Hiss M."/>
            <person name="Muchero W."/>
            <person name="Kamisugi Y."/>
            <person name="Saleh O."/>
            <person name="Blanc G."/>
            <person name="Decker E.L."/>
            <person name="van Gessel N."/>
            <person name="Grimwood J."/>
            <person name="Hayes R.D."/>
            <person name="Graham S.W."/>
            <person name="Gunter L.E."/>
            <person name="McDaniel S.F."/>
            <person name="Hoernstein S.N.W."/>
            <person name="Larsson A."/>
            <person name="Li F.W."/>
            <person name="Perroud P.F."/>
            <person name="Phillips J."/>
            <person name="Ranjan P."/>
            <person name="Rokshar D.S."/>
            <person name="Rothfels C.J."/>
            <person name="Schneider L."/>
            <person name="Shu S."/>
            <person name="Stevenson D.W."/>
            <person name="Thummler F."/>
            <person name="Tillich M."/>
            <person name="Villarreal Aguilar J.C."/>
            <person name="Widiez T."/>
            <person name="Wong G.K."/>
            <person name="Wymore A."/>
            <person name="Zhang Y."/>
            <person name="Zimmer A.D."/>
            <person name="Quatrano R.S."/>
            <person name="Mayer K.F.X."/>
            <person name="Goodstein D."/>
            <person name="Casacuberta J.M."/>
            <person name="Vandepoele K."/>
            <person name="Reski R."/>
            <person name="Cuming A.C."/>
            <person name="Tuskan G.A."/>
            <person name="Maumus F."/>
            <person name="Salse J."/>
            <person name="Schmutz J."/>
            <person name="Rensing S.A."/>
        </authorList>
    </citation>
    <scope>NUCLEOTIDE SEQUENCE [LARGE SCALE GENOMIC DNA]</scope>
    <source>
        <strain evidence="2 3">cv. Gransden 2004</strain>
    </source>
</reference>
<evidence type="ECO:0000313" key="2">
    <source>
        <dbReference type="EnsemblPlants" id="PAC:32899715.CDS.1"/>
    </source>
</evidence>
<evidence type="ECO:0000313" key="1">
    <source>
        <dbReference type="EMBL" id="PNR46325.1"/>
    </source>
</evidence>
<reference evidence="2" key="3">
    <citation type="submission" date="2020-12" db="UniProtKB">
        <authorList>
            <consortium name="EnsemblPlants"/>
        </authorList>
    </citation>
    <scope>IDENTIFICATION</scope>
</reference>
<dbReference type="Proteomes" id="UP000006727">
    <property type="component" value="Chromosome 10"/>
</dbReference>
<organism evidence="1">
    <name type="scientific">Physcomitrium patens</name>
    <name type="common">Spreading-leaved earth moss</name>
    <name type="synonym">Physcomitrella patens</name>
    <dbReference type="NCBI Taxonomy" id="3218"/>
    <lineage>
        <taxon>Eukaryota</taxon>
        <taxon>Viridiplantae</taxon>
        <taxon>Streptophyta</taxon>
        <taxon>Embryophyta</taxon>
        <taxon>Bryophyta</taxon>
        <taxon>Bryophytina</taxon>
        <taxon>Bryopsida</taxon>
        <taxon>Funariidae</taxon>
        <taxon>Funariales</taxon>
        <taxon>Funariaceae</taxon>
        <taxon>Physcomitrium</taxon>
    </lineage>
</organism>
<keyword evidence="3" id="KW-1185">Reference proteome</keyword>